<gene>
    <name evidence="2" type="ORF">T02_10255</name>
</gene>
<keyword evidence="3" id="KW-1185">Reference proteome</keyword>
<accession>A0A0V1L8N6</accession>
<feature type="compositionally biased region" description="Polar residues" evidence="1">
    <location>
        <begin position="49"/>
        <end position="63"/>
    </location>
</feature>
<comment type="caution">
    <text evidence="2">The sequence shown here is derived from an EMBL/GenBank/DDBJ whole genome shotgun (WGS) entry which is preliminary data.</text>
</comment>
<dbReference type="Proteomes" id="UP000054721">
    <property type="component" value="Unassembled WGS sequence"/>
</dbReference>
<dbReference type="EMBL" id="JYDW01000107">
    <property type="protein sequence ID" value="KRZ55813.1"/>
    <property type="molecule type" value="Genomic_DNA"/>
</dbReference>
<sequence length="63" mass="6931">MEQARSENDVIFVITAHAINLNSVGSDEYVHQSLPLSLPLPHPPIHPPTYSSTLRQPSATELL</sequence>
<proteinExistence type="predicted"/>
<dbReference type="AlphaFoldDB" id="A0A0V1L8N6"/>
<evidence type="ECO:0000256" key="1">
    <source>
        <dbReference type="SAM" id="MobiDB-lite"/>
    </source>
</evidence>
<feature type="region of interest" description="Disordered" evidence="1">
    <location>
        <begin position="40"/>
        <end position="63"/>
    </location>
</feature>
<evidence type="ECO:0000313" key="3">
    <source>
        <dbReference type="Proteomes" id="UP000054721"/>
    </source>
</evidence>
<reference evidence="2 3" key="1">
    <citation type="submission" date="2015-05" db="EMBL/GenBank/DDBJ databases">
        <title>Evolution of Trichinella species and genotypes.</title>
        <authorList>
            <person name="Korhonen P.K."/>
            <person name="Edoardo P."/>
            <person name="Giuseppe L.R."/>
            <person name="Gasser R.B."/>
        </authorList>
    </citation>
    <scope>NUCLEOTIDE SEQUENCE [LARGE SCALE GENOMIC DNA]</scope>
    <source>
        <strain evidence="2">ISS10</strain>
    </source>
</reference>
<name>A0A0V1L8N6_9BILA</name>
<organism evidence="2 3">
    <name type="scientific">Trichinella nativa</name>
    <dbReference type="NCBI Taxonomy" id="6335"/>
    <lineage>
        <taxon>Eukaryota</taxon>
        <taxon>Metazoa</taxon>
        <taxon>Ecdysozoa</taxon>
        <taxon>Nematoda</taxon>
        <taxon>Enoplea</taxon>
        <taxon>Dorylaimia</taxon>
        <taxon>Trichinellida</taxon>
        <taxon>Trichinellidae</taxon>
        <taxon>Trichinella</taxon>
    </lineage>
</organism>
<protein>
    <submittedName>
        <fullName evidence="2">Uncharacterized protein</fullName>
    </submittedName>
</protein>
<evidence type="ECO:0000313" key="2">
    <source>
        <dbReference type="EMBL" id="KRZ55813.1"/>
    </source>
</evidence>